<sequence>MCSVPKVATVWEGYNVVRTSRAMTGTVIPLRLPLGPSGGTAASSSAETSSTIIHASDPVEGTQRDPAVFQSSELVNWADGGHYSSSCPLLFE</sequence>
<dbReference type="GO" id="GO:0006241">
    <property type="term" value="P:CTP biosynthetic process"/>
    <property type="evidence" value="ECO:0007669"/>
    <property type="project" value="InterPro"/>
</dbReference>
<keyword evidence="9" id="KW-1185">Reference proteome</keyword>
<dbReference type="Ensembl" id="ENSMMMT00000003101.1">
    <property type="protein sequence ID" value="ENSMMMP00000002747.1"/>
    <property type="gene ID" value="ENSMMMG00000002509.1"/>
</dbReference>
<reference evidence="8" key="2">
    <citation type="submission" date="2025-09" db="UniProtKB">
        <authorList>
            <consortium name="Ensembl"/>
        </authorList>
    </citation>
    <scope>IDENTIFICATION</scope>
</reference>
<evidence type="ECO:0000256" key="2">
    <source>
        <dbReference type="ARBA" id="ARBA00008142"/>
    </source>
</evidence>
<dbReference type="Proteomes" id="UP000694407">
    <property type="component" value="Unplaced"/>
</dbReference>
<evidence type="ECO:0000256" key="3">
    <source>
        <dbReference type="ARBA" id="ARBA00012966"/>
    </source>
</evidence>
<dbReference type="Gene3D" id="3.30.70.141">
    <property type="entry name" value="Nucleoside diphosphate kinase-like domain"/>
    <property type="match status" value="1"/>
</dbReference>
<comment type="cofactor">
    <cofactor evidence="1">
        <name>Mg(2+)</name>
        <dbReference type="ChEBI" id="CHEBI:18420"/>
    </cofactor>
</comment>
<comment type="similarity">
    <text evidence="2">Belongs to the NDK family.</text>
</comment>
<keyword evidence="5" id="KW-0418">Kinase</keyword>
<name>A0A8C5YR46_MARMA</name>
<proteinExistence type="inferred from homology"/>
<dbReference type="PRINTS" id="PR01243">
    <property type="entry name" value="NUCDPKINASE"/>
</dbReference>
<organism evidence="8 9">
    <name type="scientific">Marmota marmota marmota</name>
    <name type="common">Alpine marmot</name>
    <dbReference type="NCBI Taxonomy" id="9994"/>
    <lineage>
        <taxon>Eukaryota</taxon>
        <taxon>Metazoa</taxon>
        <taxon>Chordata</taxon>
        <taxon>Craniata</taxon>
        <taxon>Vertebrata</taxon>
        <taxon>Euteleostomi</taxon>
        <taxon>Mammalia</taxon>
        <taxon>Eutheria</taxon>
        <taxon>Euarchontoglires</taxon>
        <taxon>Glires</taxon>
        <taxon>Rodentia</taxon>
        <taxon>Sciuromorpha</taxon>
        <taxon>Sciuridae</taxon>
        <taxon>Xerinae</taxon>
        <taxon>Marmotini</taxon>
        <taxon>Marmota</taxon>
    </lineage>
</organism>
<dbReference type="Pfam" id="PF00334">
    <property type="entry name" value="NDK"/>
    <property type="match status" value="1"/>
</dbReference>
<dbReference type="EC" id="2.7.4.6" evidence="3"/>
<dbReference type="GO" id="GO:0006228">
    <property type="term" value="P:UTP biosynthetic process"/>
    <property type="evidence" value="ECO:0007669"/>
    <property type="project" value="InterPro"/>
</dbReference>
<accession>A0A8C5YR46</accession>
<dbReference type="GO" id="GO:0006183">
    <property type="term" value="P:GTP biosynthetic process"/>
    <property type="evidence" value="ECO:0007669"/>
    <property type="project" value="InterPro"/>
</dbReference>
<evidence type="ECO:0000313" key="9">
    <source>
        <dbReference type="Proteomes" id="UP000694407"/>
    </source>
</evidence>
<evidence type="ECO:0000256" key="6">
    <source>
        <dbReference type="SAM" id="MobiDB-lite"/>
    </source>
</evidence>
<feature type="region of interest" description="Disordered" evidence="6">
    <location>
        <begin position="36"/>
        <end position="63"/>
    </location>
</feature>
<feature type="domain" description="Nucleoside diphosphate kinase-like" evidence="7">
    <location>
        <begin position="1"/>
        <end position="69"/>
    </location>
</feature>
<reference evidence="8" key="1">
    <citation type="submission" date="2025-08" db="UniProtKB">
        <authorList>
            <consortium name="Ensembl"/>
        </authorList>
    </citation>
    <scope>IDENTIFICATION</scope>
</reference>
<evidence type="ECO:0000256" key="4">
    <source>
        <dbReference type="ARBA" id="ARBA00022679"/>
    </source>
</evidence>
<dbReference type="AlphaFoldDB" id="A0A8C5YR46"/>
<evidence type="ECO:0000256" key="5">
    <source>
        <dbReference type="ARBA" id="ARBA00022777"/>
    </source>
</evidence>
<dbReference type="GO" id="GO:0004550">
    <property type="term" value="F:nucleoside diphosphate kinase activity"/>
    <property type="evidence" value="ECO:0007669"/>
    <property type="project" value="UniProtKB-EC"/>
</dbReference>
<dbReference type="InterPro" id="IPR036850">
    <property type="entry name" value="NDK-like_dom_sf"/>
</dbReference>
<evidence type="ECO:0000259" key="7">
    <source>
        <dbReference type="Pfam" id="PF00334"/>
    </source>
</evidence>
<dbReference type="InterPro" id="IPR001564">
    <property type="entry name" value="Nucleoside_diP_kinase"/>
</dbReference>
<evidence type="ECO:0000256" key="1">
    <source>
        <dbReference type="ARBA" id="ARBA00001946"/>
    </source>
</evidence>
<feature type="compositionally biased region" description="Low complexity" evidence="6">
    <location>
        <begin position="39"/>
        <end position="51"/>
    </location>
</feature>
<dbReference type="PANTHER" id="PTHR11349">
    <property type="entry name" value="NUCLEOSIDE DIPHOSPHATE KINASE"/>
    <property type="match status" value="1"/>
</dbReference>
<evidence type="ECO:0000313" key="8">
    <source>
        <dbReference type="Ensembl" id="ENSMMMP00000002747.1"/>
    </source>
</evidence>
<keyword evidence="4" id="KW-0808">Transferase</keyword>
<dbReference type="SUPFAM" id="SSF54919">
    <property type="entry name" value="Nucleoside diphosphate kinase, NDK"/>
    <property type="match status" value="1"/>
</dbReference>
<dbReference type="InterPro" id="IPR034907">
    <property type="entry name" value="NDK-like_dom"/>
</dbReference>
<protein>
    <recommendedName>
        <fullName evidence="3">nucleoside-diphosphate kinase</fullName>
        <ecNumber evidence="3">2.7.4.6</ecNumber>
    </recommendedName>
</protein>